<dbReference type="InterPro" id="IPR000330">
    <property type="entry name" value="SNF2_N"/>
</dbReference>
<keyword evidence="3" id="KW-0067">ATP-binding</keyword>
<dbReference type="GO" id="GO:0006281">
    <property type="term" value="P:DNA repair"/>
    <property type="evidence" value="ECO:0007669"/>
    <property type="project" value="TreeGrafter"/>
</dbReference>
<sequence length="229" mass="24873">MENLGHASASFVDGLTVELLPFQLQSLQFALERERIPRGVATEFVAKVPLPTPSSTELHFNPILGEFSKRKPNIVRGGMICKQMGMGKTIISRALILCNPAPALPLAGSKTTDLANTPKAVNGQAFWNPTTILGKSEKNTKKRASILSQGTLISCPLSLVTQFIAQAKSKLQDPGLLYAYHGLNRSRDPRELVKKSIFVTSYDSLASEYRRVSDADSPSLANSMVACDL</sequence>
<evidence type="ECO:0000256" key="3">
    <source>
        <dbReference type="ARBA" id="ARBA00022840"/>
    </source>
</evidence>
<evidence type="ECO:0000313" key="5">
    <source>
        <dbReference type="EMBL" id="CAE0421353.1"/>
    </source>
</evidence>
<accession>A0A7S3PD68</accession>
<dbReference type="GO" id="GO:0016787">
    <property type="term" value="F:hydrolase activity"/>
    <property type="evidence" value="ECO:0007669"/>
    <property type="project" value="UniProtKB-KW"/>
</dbReference>
<dbReference type="GO" id="GO:0005524">
    <property type="term" value="F:ATP binding"/>
    <property type="evidence" value="ECO:0007669"/>
    <property type="project" value="UniProtKB-KW"/>
</dbReference>
<dbReference type="GO" id="GO:0008094">
    <property type="term" value="F:ATP-dependent activity, acting on DNA"/>
    <property type="evidence" value="ECO:0007669"/>
    <property type="project" value="TreeGrafter"/>
</dbReference>
<evidence type="ECO:0000256" key="2">
    <source>
        <dbReference type="ARBA" id="ARBA00022801"/>
    </source>
</evidence>
<dbReference type="InterPro" id="IPR027417">
    <property type="entry name" value="P-loop_NTPase"/>
</dbReference>
<dbReference type="InterPro" id="IPR050628">
    <property type="entry name" value="SNF2_RAD54_helicase_TF"/>
</dbReference>
<reference evidence="5" key="1">
    <citation type="submission" date="2021-01" db="EMBL/GenBank/DDBJ databases">
        <authorList>
            <person name="Corre E."/>
            <person name="Pelletier E."/>
            <person name="Niang G."/>
            <person name="Scheremetjew M."/>
            <person name="Finn R."/>
            <person name="Kale V."/>
            <person name="Holt S."/>
            <person name="Cochrane G."/>
            <person name="Meng A."/>
            <person name="Brown T."/>
            <person name="Cohen L."/>
        </authorList>
    </citation>
    <scope>NUCLEOTIDE SEQUENCE</scope>
    <source>
        <strain evidence="5">CCMP127</strain>
    </source>
</reference>
<evidence type="ECO:0000256" key="1">
    <source>
        <dbReference type="ARBA" id="ARBA00022741"/>
    </source>
</evidence>
<name>A0A7S3PD68_9STRA</name>
<protein>
    <recommendedName>
        <fullName evidence="4">SNF2 N-terminal domain-containing protein</fullName>
    </recommendedName>
</protein>
<keyword evidence="1" id="KW-0547">Nucleotide-binding</keyword>
<evidence type="ECO:0000259" key="4">
    <source>
        <dbReference type="Pfam" id="PF00176"/>
    </source>
</evidence>
<dbReference type="EMBL" id="HBIM01024292">
    <property type="protein sequence ID" value="CAE0421353.1"/>
    <property type="molecule type" value="Transcribed_RNA"/>
</dbReference>
<dbReference type="GO" id="GO:0005634">
    <property type="term" value="C:nucleus"/>
    <property type="evidence" value="ECO:0007669"/>
    <property type="project" value="TreeGrafter"/>
</dbReference>
<dbReference type="PANTHER" id="PTHR45626">
    <property type="entry name" value="TRANSCRIPTION TERMINATION FACTOR 2-RELATED"/>
    <property type="match status" value="1"/>
</dbReference>
<dbReference type="Gene3D" id="3.40.50.300">
    <property type="entry name" value="P-loop containing nucleotide triphosphate hydrolases"/>
    <property type="match status" value="1"/>
</dbReference>
<dbReference type="Pfam" id="PF00176">
    <property type="entry name" value="SNF2-rel_dom"/>
    <property type="match status" value="1"/>
</dbReference>
<organism evidence="5">
    <name type="scientific">Amphora coffeiformis</name>
    <dbReference type="NCBI Taxonomy" id="265554"/>
    <lineage>
        <taxon>Eukaryota</taxon>
        <taxon>Sar</taxon>
        <taxon>Stramenopiles</taxon>
        <taxon>Ochrophyta</taxon>
        <taxon>Bacillariophyta</taxon>
        <taxon>Bacillariophyceae</taxon>
        <taxon>Bacillariophycidae</taxon>
        <taxon>Thalassiophysales</taxon>
        <taxon>Catenulaceae</taxon>
        <taxon>Amphora</taxon>
    </lineage>
</organism>
<dbReference type="SUPFAM" id="SSF52540">
    <property type="entry name" value="P-loop containing nucleoside triphosphate hydrolases"/>
    <property type="match status" value="1"/>
</dbReference>
<gene>
    <name evidence="5" type="ORF">ACOF00016_LOCUS17995</name>
</gene>
<dbReference type="AlphaFoldDB" id="A0A7S3PD68"/>
<proteinExistence type="predicted"/>
<keyword evidence="2" id="KW-0378">Hydrolase</keyword>
<feature type="domain" description="SNF2 N-terminal" evidence="4">
    <location>
        <begin position="36"/>
        <end position="215"/>
    </location>
</feature>